<dbReference type="EMBL" id="CP019236">
    <property type="protein sequence ID" value="APW39036.1"/>
    <property type="molecule type" value="Genomic_DNA"/>
</dbReference>
<keyword evidence="3" id="KW-1185">Reference proteome</keyword>
<reference evidence="2 3" key="1">
    <citation type="submission" date="2017-01" db="EMBL/GenBank/DDBJ databases">
        <authorList>
            <person name="Mah S.A."/>
            <person name="Swanson W.J."/>
            <person name="Moy G.W."/>
            <person name="Vacquier V.D."/>
        </authorList>
    </citation>
    <scope>NUCLEOTIDE SEQUENCE [LARGE SCALE GENOMIC DNA]</scope>
    <source>
        <strain evidence="2 3">DCY110</strain>
    </source>
</reference>
<dbReference type="SUPFAM" id="SSF54523">
    <property type="entry name" value="Pili subunits"/>
    <property type="match status" value="1"/>
</dbReference>
<dbReference type="Pfam" id="PF07963">
    <property type="entry name" value="N_methyl"/>
    <property type="match status" value="1"/>
</dbReference>
<dbReference type="GO" id="GO:0043683">
    <property type="term" value="P:type IV pilus assembly"/>
    <property type="evidence" value="ECO:0007669"/>
    <property type="project" value="InterPro"/>
</dbReference>
<protein>
    <submittedName>
        <fullName evidence="2">Prepilin-type N-terminal cleavage/methylation domain-containing protein</fullName>
    </submittedName>
</protein>
<dbReference type="InterPro" id="IPR012902">
    <property type="entry name" value="N_methyl_site"/>
</dbReference>
<gene>
    <name evidence="2" type="ORF">RD110_18980</name>
</gene>
<dbReference type="InterPro" id="IPR031982">
    <property type="entry name" value="PilE-like"/>
</dbReference>
<feature type="transmembrane region" description="Helical" evidence="1">
    <location>
        <begin position="12"/>
        <end position="33"/>
    </location>
</feature>
<organism evidence="2 3">
    <name type="scientific">Rhodoferax koreensis</name>
    <dbReference type="NCBI Taxonomy" id="1842727"/>
    <lineage>
        <taxon>Bacteria</taxon>
        <taxon>Pseudomonadati</taxon>
        <taxon>Pseudomonadota</taxon>
        <taxon>Betaproteobacteria</taxon>
        <taxon>Burkholderiales</taxon>
        <taxon>Comamonadaceae</taxon>
        <taxon>Rhodoferax</taxon>
    </lineage>
</organism>
<evidence type="ECO:0000313" key="3">
    <source>
        <dbReference type="Proteomes" id="UP000186609"/>
    </source>
</evidence>
<dbReference type="Proteomes" id="UP000186609">
    <property type="component" value="Chromosome"/>
</dbReference>
<dbReference type="OrthoDB" id="8592370at2"/>
<accession>A0A1P8JZ55</accession>
<dbReference type="STRING" id="1842727.RD110_18980"/>
<dbReference type="PANTHER" id="PTHR30093:SF47">
    <property type="entry name" value="TYPE IV PILUS NON-CORE MINOR PILIN PILE"/>
    <property type="match status" value="1"/>
</dbReference>
<proteinExistence type="predicted"/>
<evidence type="ECO:0000313" key="2">
    <source>
        <dbReference type="EMBL" id="APW39036.1"/>
    </source>
</evidence>
<dbReference type="Gene3D" id="3.30.700.10">
    <property type="entry name" value="Glycoprotein, Type 4 Pilin"/>
    <property type="match status" value="1"/>
</dbReference>
<keyword evidence="1" id="KW-1133">Transmembrane helix</keyword>
<dbReference type="PANTHER" id="PTHR30093">
    <property type="entry name" value="GENERAL SECRETION PATHWAY PROTEIN G"/>
    <property type="match status" value="1"/>
</dbReference>
<dbReference type="NCBIfam" id="TIGR02532">
    <property type="entry name" value="IV_pilin_GFxxxE"/>
    <property type="match status" value="1"/>
</dbReference>
<keyword evidence="1" id="KW-0472">Membrane</keyword>
<dbReference type="AlphaFoldDB" id="A0A1P8JZ55"/>
<sequence length="161" mass="17675">MKKQQAQRGFTLMELMITVAVVGILAAIAYPSFTEQIARSRRTEAQTILLAGQQWMERFYTENYRYDKNSAGTAVDDSALFPSRFSTSPAPGQGAPLYTIAVSAPTRDTYTITATRKSGTAMATDRCGDMTVDHLGRRSVVNYSSAKFGSSTANAITYCWK</sequence>
<dbReference type="KEGG" id="rhy:RD110_18980"/>
<name>A0A1P8JZ55_9BURK</name>
<dbReference type="RefSeq" id="WP_076201097.1">
    <property type="nucleotide sequence ID" value="NZ_CP019236.1"/>
</dbReference>
<dbReference type="Pfam" id="PF16732">
    <property type="entry name" value="ComP_DUS"/>
    <property type="match status" value="1"/>
</dbReference>
<dbReference type="InterPro" id="IPR045584">
    <property type="entry name" value="Pilin-like"/>
</dbReference>
<evidence type="ECO:0000256" key="1">
    <source>
        <dbReference type="SAM" id="Phobius"/>
    </source>
</evidence>
<keyword evidence="1" id="KW-0812">Transmembrane</keyword>